<feature type="compositionally biased region" description="Low complexity" evidence="3">
    <location>
        <begin position="300"/>
        <end position="312"/>
    </location>
</feature>
<feature type="compositionally biased region" description="Polar residues" evidence="3">
    <location>
        <begin position="664"/>
        <end position="682"/>
    </location>
</feature>
<dbReference type="SMART" id="SM00721">
    <property type="entry name" value="BAR"/>
    <property type="match status" value="1"/>
</dbReference>
<accession>A0A9P3UTF0</accession>
<gene>
    <name evidence="6" type="ORF">LshimejAT787_1701850</name>
</gene>
<dbReference type="InterPro" id="IPR004148">
    <property type="entry name" value="BAR_dom"/>
</dbReference>
<feature type="compositionally biased region" description="Polar residues" evidence="3">
    <location>
        <begin position="264"/>
        <end position="273"/>
    </location>
</feature>
<evidence type="ECO:0000313" key="7">
    <source>
        <dbReference type="Proteomes" id="UP001063166"/>
    </source>
</evidence>
<dbReference type="GO" id="GO:0043328">
    <property type="term" value="P:protein transport to vacuole involved in ubiquitin-dependent protein catabolic process via the multivesicular body sorting pathway"/>
    <property type="evidence" value="ECO:0007669"/>
    <property type="project" value="TreeGrafter"/>
</dbReference>
<feature type="compositionally biased region" description="Basic and acidic residues" evidence="3">
    <location>
        <begin position="168"/>
        <end position="190"/>
    </location>
</feature>
<dbReference type="Gene3D" id="2.30.30.40">
    <property type="entry name" value="SH3 Domains"/>
    <property type="match status" value="1"/>
</dbReference>
<feature type="region of interest" description="Disordered" evidence="3">
    <location>
        <begin position="245"/>
        <end position="420"/>
    </location>
</feature>
<dbReference type="OrthoDB" id="10263741at2759"/>
<dbReference type="PANTHER" id="PTHR45929:SF3">
    <property type="entry name" value="JAK PATHWAY SIGNAL TRANSDUCTION ADAPTOR MOLECULE"/>
    <property type="match status" value="1"/>
</dbReference>
<dbReference type="InterPro" id="IPR027267">
    <property type="entry name" value="AH/BAR_dom_sf"/>
</dbReference>
<evidence type="ECO:0000256" key="2">
    <source>
        <dbReference type="PROSITE-ProRule" id="PRU00192"/>
    </source>
</evidence>
<name>A0A9P3UTF0_LYOSH</name>
<dbReference type="SUPFAM" id="SSF50044">
    <property type="entry name" value="SH3-domain"/>
    <property type="match status" value="1"/>
</dbReference>
<dbReference type="SUPFAM" id="SSF103657">
    <property type="entry name" value="BAR/IMD domain-like"/>
    <property type="match status" value="1"/>
</dbReference>
<dbReference type="PRINTS" id="PR00452">
    <property type="entry name" value="SH3DOMAIN"/>
</dbReference>
<dbReference type="GO" id="GO:0033565">
    <property type="term" value="C:ESCRT-0 complex"/>
    <property type="evidence" value="ECO:0007669"/>
    <property type="project" value="TreeGrafter"/>
</dbReference>
<dbReference type="InterPro" id="IPR050670">
    <property type="entry name" value="STAM"/>
</dbReference>
<comment type="caution">
    <text evidence="6">The sequence shown here is derived from an EMBL/GenBank/DDBJ whole genome shotgun (WGS) entry which is preliminary data.</text>
</comment>
<evidence type="ECO:0000259" key="5">
    <source>
        <dbReference type="PROSITE" id="PS51021"/>
    </source>
</evidence>
<evidence type="ECO:0000313" key="6">
    <source>
        <dbReference type="EMBL" id="GLB44558.1"/>
    </source>
</evidence>
<keyword evidence="7" id="KW-1185">Reference proteome</keyword>
<dbReference type="PANTHER" id="PTHR45929">
    <property type="entry name" value="JAK PATHWAY SIGNAL TRANSDUCTION ADAPTOR MOLECULE"/>
    <property type="match status" value="1"/>
</dbReference>
<dbReference type="Pfam" id="PF00018">
    <property type="entry name" value="SH3_1"/>
    <property type="match status" value="1"/>
</dbReference>
<dbReference type="SMART" id="SM00326">
    <property type="entry name" value="SH3"/>
    <property type="match status" value="1"/>
</dbReference>
<feature type="region of interest" description="Disordered" evidence="3">
    <location>
        <begin position="590"/>
        <end position="719"/>
    </location>
</feature>
<dbReference type="Gene3D" id="1.20.1270.60">
    <property type="entry name" value="Arfaptin homology (AH) domain/BAR domain"/>
    <property type="match status" value="1"/>
</dbReference>
<dbReference type="PROSITE" id="PS51021">
    <property type="entry name" value="BAR"/>
    <property type="match status" value="1"/>
</dbReference>
<feature type="region of interest" description="Disordered" evidence="3">
    <location>
        <begin position="518"/>
        <end position="557"/>
    </location>
</feature>
<dbReference type="Proteomes" id="UP001063166">
    <property type="component" value="Unassembled WGS sequence"/>
</dbReference>
<evidence type="ECO:0000256" key="1">
    <source>
        <dbReference type="ARBA" id="ARBA00022443"/>
    </source>
</evidence>
<feature type="compositionally biased region" description="Low complexity" evidence="3">
    <location>
        <begin position="627"/>
        <end position="636"/>
    </location>
</feature>
<feature type="region of interest" description="Disordered" evidence="3">
    <location>
        <begin position="168"/>
        <end position="197"/>
    </location>
</feature>
<reference evidence="6" key="1">
    <citation type="submission" date="2022-07" db="EMBL/GenBank/DDBJ databases">
        <title>The genome of Lyophyllum shimeji provides insight into the initial evolution of ectomycorrhizal fungal genome.</title>
        <authorList>
            <person name="Kobayashi Y."/>
            <person name="Shibata T."/>
            <person name="Hirakawa H."/>
            <person name="Shigenobu S."/>
            <person name="Nishiyama T."/>
            <person name="Yamada A."/>
            <person name="Hasebe M."/>
            <person name="Kawaguchi M."/>
        </authorList>
    </citation>
    <scope>NUCLEOTIDE SEQUENCE</scope>
    <source>
        <strain evidence="6">AT787</strain>
    </source>
</reference>
<evidence type="ECO:0000259" key="4">
    <source>
        <dbReference type="PROSITE" id="PS50002"/>
    </source>
</evidence>
<feature type="domain" description="BAR" evidence="5">
    <location>
        <begin position="14"/>
        <end position="244"/>
    </location>
</feature>
<keyword evidence="1 2" id="KW-0728">SH3 domain</keyword>
<proteinExistence type="predicted"/>
<feature type="compositionally biased region" description="Basic and acidic residues" evidence="3">
    <location>
        <begin position="360"/>
        <end position="384"/>
    </location>
</feature>
<protein>
    <submittedName>
        <fullName evidence="6">BAR domain containing protein</fullName>
    </submittedName>
</protein>
<feature type="domain" description="SH3" evidence="4">
    <location>
        <begin position="423"/>
        <end position="481"/>
    </location>
</feature>
<feature type="compositionally biased region" description="Basic and acidic residues" evidence="3">
    <location>
        <begin position="325"/>
        <end position="336"/>
    </location>
</feature>
<sequence>MASKQLGKLRQWAGEVISSRDKTTLSEEFQELEKDVELRREGAAKLLAASEVYQRALSKKKKNEAFEDASSTEKLLPIDMLGIVMIVHGEQFGDDSAFGTSLVKLGRAHCKVATLQEAYALTLNDTFLASLGKFMDDVREYDAQRKKLDSRRLSYDAAVAKFEKLKNSKKEKEKREAEEEMEKARQRYEETSDDVQSQMHDIQEKEIVQLRELTAFLNLEIGFVEQYLNVLKDAKDSWYEESSLVQVPPRRSTAPAHVFPRPGSVQSRASNRSNVRDPSDSDEEPVSRPPSRRLSKRSDSVSSRPPSRPSSRSSRKRADSGATVGEKDDKEKDKISKRLGVAGWASSAVESVTGRSKKNKDKDKFATLDDEEVHERQADEEGKRSPGKKTSSFHSLSRKLSRDKSKEASPKLSGKILKPPSLQERKVVRARHSFSGAADELSFNTGDEIVVINEVLDGWWMGELNGKKGLFPTTHVEAVTPRPALSRLFGGPSNTAASASFLPNGVGHSALDDRDSVSYMSTDLDDDHDLGKQPLSAHHASPFFSGPPDAASISSSLAEEEDDKLFVPFSRNADFDSAFDAGGEQYFRSAPVSRAPSVPPPERKVLHSLNTSPQPPLPRRATTSETKSAPSMTPAKKAPPPPPPRRSTTTAGPTPPIPERPYKYQSSSSTPLNVPTPASSVSGHGYDRSPFESATELSTPDTSDGACTDFKQSPFQTRGMCDNCFQFHG</sequence>
<feature type="compositionally biased region" description="Basic and acidic residues" evidence="3">
    <location>
        <begin position="400"/>
        <end position="409"/>
    </location>
</feature>
<evidence type="ECO:0000256" key="3">
    <source>
        <dbReference type="SAM" id="MobiDB-lite"/>
    </source>
</evidence>
<dbReference type="EMBL" id="BRPK01000017">
    <property type="protein sequence ID" value="GLB44558.1"/>
    <property type="molecule type" value="Genomic_DNA"/>
</dbReference>
<dbReference type="CDD" id="cd00174">
    <property type="entry name" value="SH3"/>
    <property type="match status" value="1"/>
</dbReference>
<dbReference type="InterPro" id="IPR036028">
    <property type="entry name" value="SH3-like_dom_sf"/>
</dbReference>
<dbReference type="Pfam" id="PF03114">
    <property type="entry name" value="BAR"/>
    <property type="match status" value="1"/>
</dbReference>
<dbReference type="PROSITE" id="PS50002">
    <property type="entry name" value="SH3"/>
    <property type="match status" value="1"/>
</dbReference>
<dbReference type="InterPro" id="IPR001452">
    <property type="entry name" value="SH3_domain"/>
</dbReference>
<organism evidence="6 7">
    <name type="scientific">Lyophyllum shimeji</name>
    <name type="common">Hon-shimeji</name>
    <name type="synonym">Tricholoma shimeji</name>
    <dbReference type="NCBI Taxonomy" id="47721"/>
    <lineage>
        <taxon>Eukaryota</taxon>
        <taxon>Fungi</taxon>
        <taxon>Dikarya</taxon>
        <taxon>Basidiomycota</taxon>
        <taxon>Agaricomycotina</taxon>
        <taxon>Agaricomycetes</taxon>
        <taxon>Agaricomycetidae</taxon>
        <taxon>Agaricales</taxon>
        <taxon>Tricholomatineae</taxon>
        <taxon>Lyophyllaceae</taxon>
        <taxon>Lyophyllum</taxon>
    </lineage>
</organism>
<dbReference type="AlphaFoldDB" id="A0A9P3UTF0"/>